<sequence length="349" mass="38647">MKQGNHILQKCLEHLQALPGIQASLISSHALVKGIDGIINITSPLKSVDYAYTIQPDVNGKIIELVIAYLKRHEEKAGQKLLLVSRYLPNNAIEHLLDENIEFIDSAGNTYLNSAAAYVLIRGKHRPKEKISPTLQITPNTLKLIYILLKSPNILNVASKELAIAAGLTTRTVGQSLKNLYQLGYLQRQRNGSYRIADYTKLLERWEIGYTETLRPKLLLGTFTSVGESKFSPVADTIISLAKEQNFLIGGELGAAIVTSYLNPIGATLHVLDNHRLIAAKLKLKPSLQGEITFLQQFGVNNALGNKQEEFIADPLLIHAELMLSNDDRLMETATRIFNLYIEGVAKSA</sequence>
<dbReference type="InterPro" id="IPR019238">
    <property type="entry name" value="AbiEi_2"/>
</dbReference>
<accession>A0A3S1BZG7</accession>
<dbReference type="RefSeq" id="WP_127086450.1">
    <property type="nucleotide sequence ID" value="NZ_RSCL01000032.1"/>
</dbReference>
<evidence type="ECO:0000313" key="1">
    <source>
        <dbReference type="EMBL" id="RUS97477.1"/>
    </source>
</evidence>
<name>A0A3S1BZG7_9CYAN</name>
<organism evidence="1 2">
    <name type="scientific">Dulcicalothrix desertica PCC 7102</name>
    <dbReference type="NCBI Taxonomy" id="232991"/>
    <lineage>
        <taxon>Bacteria</taxon>
        <taxon>Bacillati</taxon>
        <taxon>Cyanobacteriota</taxon>
        <taxon>Cyanophyceae</taxon>
        <taxon>Nostocales</taxon>
        <taxon>Calotrichaceae</taxon>
        <taxon>Dulcicalothrix</taxon>
    </lineage>
</organism>
<comment type="caution">
    <text evidence="1">The sequence shown here is derived from an EMBL/GenBank/DDBJ whole genome shotgun (WGS) entry which is preliminary data.</text>
</comment>
<keyword evidence="2" id="KW-1185">Reference proteome</keyword>
<dbReference type="InterPro" id="IPR036390">
    <property type="entry name" value="WH_DNA-bd_sf"/>
</dbReference>
<protein>
    <recommendedName>
        <fullName evidence="3">HTH crp-type domain-containing protein</fullName>
    </recommendedName>
</protein>
<evidence type="ECO:0008006" key="3">
    <source>
        <dbReference type="Google" id="ProtNLM"/>
    </source>
</evidence>
<dbReference type="AlphaFoldDB" id="A0A3S1BZG7"/>
<evidence type="ECO:0000313" key="2">
    <source>
        <dbReference type="Proteomes" id="UP000271624"/>
    </source>
</evidence>
<proteinExistence type="predicted"/>
<dbReference type="OrthoDB" id="452812at2"/>
<gene>
    <name evidence="1" type="ORF">DSM106972_084250</name>
</gene>
<reference evidence="1" key="1">
    <citation type="submission" date="2018-12" db="EMBL/GenBank/DDBJ databases">
        <authorList>
            <person name="Will S."/>
            <person name="Neumann-Schaal M."/>
            <person name="Henke P."/>
        </authorList>
    </citation>
    <scope>NUCLEOTIDE SEQUENCE</scope>
    <source>
        <strain evidence="1">PCC 7102</strain>
    </source>
</reference>
<dbReference type="Pfam" id="PF09952">
    <property type="entry name" value="AbiEi_2"/>
    <property type="match status" value="1"/>
</dbReference>
<dbReference type="EMBL" id="RSCL01000032">
    <property type="protein sequence ID" value="RUS97477.1"/>
    <property type="molecule type" value="Genomic_DNA"/>
</dbReference>
<dbReference type="Proteomes" id="UP000271624">
    <property type="component" value="Unassembled WGS sequence"/>
</dbReference>
<reference evidence="1" key="2">
    <citation type="journal article" date="2019" name="Genome Biol. Evol.">
        <title>Day and night: Metabolic profiles and evolutionary relationships of six axenic non-marine cyanobacteria.</title>
        <authorList>
            <person name="Will S.E."/>
            <person name="Henke P."/>
            <person name="Boedeker C."/>
            <person name="Huang S."/>
            <person name="Brinkmann H."/>
            <person name="Rohde M."/>
            <person name="Jarek M."/>
            <person name="Friedl T."/>
            <person name="Seufert S."/>
            <person name="Schumacher M."/>
            <person name="Overmann J."/>
            <person name="Neumann-Schaal M."/>
            <person name="Petersen J."/>
        </authorList>
    </citation>
    <scope>NUCLEOTIDE SEQUENCE [LARGE SCALE GENOMIC DNA]</scope>
    <source>
        <strain evidence="1">PCC 7102</strain>
    </source>
</reference>
<dbReference type="SUPFAM" id="SSF46785">
    <property type="entry name" value="Winged helix' DNA-binding domain"/>
    <property type="match status" value="1"/>
</dbReference>